<keyword evidence="3" id="KW-1185">Reference proteome</keyword>
<evidence type="ECO:0000256" key="1">
    <source>
        <dbReference type="SAM" id="MobiDB-lite"/>
    </source>
</evidence>
<name>A0A401KYN1_ASPAW</name>
<protein>
    <submittedName>
        <fullName evidence="2">Uncharacterized protein</fullName>
    </submittedName>
</protein>
<proteinExistence type="predicted"/>
<dbReference type="Proteomes" id="UP000286921">
    <property type="component" value="Unassembled WGS sequence"/>
</dbReference>
<dbReference type="AlphaFoldDB" id="A0A401KYN1"/>
<dbReference type="EMBL" id="BDHI01000017">
    <property type="protein sequence ID" value="GCB24354.1"/>
    <property type="molecule type" value="Genomic_DNA"/>
</dbReference>
<feature type="region of interest" description="Disordered" evidence="1">
    <location>
        <begin position="54"/>
        <end position="81"/>
    </location>
</feature>
<feature type="region of interest" description="Disordered" evidence="1">
    <location>
        <begin position="239"/>
        <end position="310"/>
    </location>
</feature>
<evidence type="ECO:0000313" key="2">
    <source>
        <dbReference type="EMBL" id="GCB24354.1"/>
    </source>
</evidence>
<gene>
    <name evidence="2" type="ORF">AAWM_07239</name>
</gene>
<reference evidence="2 3" key="1">
    <citation type="submission" date="2016-09" db="EMBL/GenBank/DDBJ databases">
        <title>Aspergillus awamori IFM 58123T.</title>
        <authorList>
            <person name="Kusuya Y."/>
            <person name="Shimizu M."/>
            <person name="Takahashi H."/>
            <person name="Yaguchi T."/>
        </authorList>
    </citation>
    <scope>NUCLEOTIDE SEQUENCE [LARGE SCALE GENOMIC DNA]</scope>
    <source>
        <strain evidence="2 3">IFM 58123</strain>
    </source>
</reference>
<organism evidence="2 3">
    <name type="scientific">Aspergillus awamori</name>
    <name type="common">Black koji mold</name>
    <dbReference type="NCBI Taxonomy" id="105351"/>
    <lineage>
        <taxon>Eukaryota</taxon>
        <taxon>Fungi</taxon>
        <taxon>Dikarya</taxon>
        <taxon>Ascomycota</taxon>
        <taxon>Pezizomycotina</taxon>
        <taxon>Eurotiomycetes</taxon>
        <taxon>Eurotiomycetidae</taxon>
        <taxon>Eurotiales</taxon>
        <taxon>Aspergillaceae</taxon>
        <taxon>Aspergillus</taxon>
    </lineage>
</organism>
<evidence type="ECO:0000313" key="3">
    <source>
        <dbReference type="Proteomes" id="UP000286921"/>
    </source>
</evidence>
<sequence length="310" mass="33935">MHATGPPQYKRLQALRTVLGLETSHAETSGIQCVQDPVRIGAGGYAVGQEDHEIAQRDDDDPAAVDQSSASPSRMADGSEGVYSQGQVFPLLKEYNYLNGWSKCNVAVLSTRLTQISALESSMREQKQWNQDIEETVDQIHRSLFGSELKSAVVVHPDINVRARSPRQCSVTDIGIITLPLEEGATRSDLGLMSVPPHPFFQPRFVLDTACEDLKQHLPCTSDVLPQVSGEYTASFDQPVPVSVMEPSPRKLAGPGKGRRRGPGEIRSSVPAQQTPAVESRRSHDKERPRRPRSDQQAISSPAMSAECTE</sequence>
<accession>A0A401KYN1</accession>
<comment type="caution">
    <text evidence="2">The sequence shown here is derived from an EMBL/GenBank/DDBJ whole genome shotgun (WGS) entry which is preliminary data.</text>
</comment>
<feature type="compositionally biased region" description="Basic and acidic residues" evidence="1">
    <location>
        <begin position="279"/>
        <end position="294"/>
    </location>
</feature>